<dbReference type="InterPro" id="IPR029063">
    <property type="entry name" value="SAM-dependent_MTases_sf"/>
</dbReference>
<protein>
    <submittedName>
        <fullName evidence="3">Methyltransferase domain-containing protein</fullName>
    </submittedName>
</protein>
<sequence length="289" mass="30864">MCVRLTGSAPQPATSQLSADSAADTTISRLTASHPATAGSPSAYWRFYWAVAAAQLTRWLPREPGRILDLSGPGFRASSRAVAAGHDVVALLPSVDSAPKRTLTLVNGHAPVRPDRRPGRLRSVVGDSALLSGFASEVFDGVIADNRVLSQHLVAEASLAEIARVLRPGGRVLLCVDSVVLGMAVLAEQDCWPELSYAPNADVLLVPWPDGTITRCFTGEQLGELLTEAGLELEWIKPRTVLSASTVEKVLNDHPRALNRLVEMELKAADSGEGEDVSMHLLASARKPR</sequence>
<evidence type="ECO:0000256" key="1">
    <source>
        <dbReference type="SAM" id="MobiDB-lite"/>
    </source>
</evidence>
<evidence type="ECO:0000313" key="4">
    <source>
        <dbReference type="Proteomes" id="UP000832041"/>
    </source>
</evidence>
<feature type="region of interest" description="Disordered" evidence="1">
    <location>
        <begin position="1"/>
        <end position="20"/>
    </location>
</feature>
<evidence type="ECO:0000313" key="3">
    <source>
        <dbReference type="EMBL" id="UPT23047.1"/>
    </source>
</evidence>
<dbReference type="CDD" id="cd02440">
    <property type="entry name" value="AdoMet_MTases"/>
    <property type="match status" value="1"/>
</dbReference>
<feature type="domain" description="Methyltransferase type 11" evidence="2">
    <location>
        <begin position="118"/>
        <end position="173"/>
    </location>
</feature>
<feature type="compositionally biased region" description="Polar residues" evidence="1">
    <location>
        <begin position="8"/>
        <end position="20"/>
    </location>
</feature>
<dbReference type="Proteomes" id="UP000832041">
    <property type="component" value="Chromosome"/>
</dbReference>
<evidence type="ECO:0000259" key="2">
    <source>
        <dbReference type="Pfam" id="PF08241"/>
    </source>
</evidence>
<dbReference type="InterPro" id="IPR013216">
    <property type="entry name" value="Methyltransf_11"/>
</dbReference>
<keyword evidence="3" id="KW-0808">Transferase</keyword>
<dbReference type="SUPFAM" id="SSF53335">
    <property type="entry name" value="S-adenosyl-L-methionine-dependent methyltransferases"/>
    <property type="match status" value="1"/>
</dbReference>
<reference evidence="3 4" key="1">
    <citation type="submission" date="2020-04" db="EMBL/GenBank/DDBJ databases">
        <title>Thermobifida alba genome sequencing and assembly.</title>
        <authorList>
            <person name="Luzics S."/>
            <person name="Horvath B."/>
            <person name="Nagy I."/>
            <person name="Toth A."/>
            <person name="Nagy I."/>
            <person name="Kukolya J."/>
        </authorList>
    </citation>
    <scope>NUCLEOTIDE SEQUENCE [LARGE SCALE GENOMIC DNA]</scope>
    <source>
        <strain evidence="3 4">DSM 43795</strain>
    </source>
</reference>
<dbReference type="EMBL" id="CP051627">
    <property type="protein sequence ID" value="UPT23047.1"/>
    <property type="molecule type" value="Genomic_DNA"/>
</dbReference>
<dbReference type="GO" id="GO:0032259">
    <property type="term" value="P:methylation"/>
    <property type="evidence" value="ECO:0007669"/>
    <property type="project" value="UniProtKB-KW"/>
</dbReference>
<keyword evidence="3" id="KW-0489">Methyltransferase</keyword>
<dbReference type="GO" id="GO:0008168">
    <property type="term" value="F:methyltransferase activity"/>
    <property type="evidence" value="ECO:0007669"/>
    <property type="project" value="UniProtKB-KW"/>
</dbReference>
<dbReference type="Pfam" id="PF08241">
    <property type="entry name" value="Methyltransf_11"/>
    <property type="match status" value="1"/>
</dbReference>
<dbReference type="Gene3D" id="3.40.50.150">
    <property type="entry name" value="Vaccinia Virus protein VP39"/>
    <property type="match status" value="1"/>
</dbReference>
<accession>A0ABY4L5Z8</accession>
<name>A0ABY4L5Z8_THEAE</name>
<keyword evidence="4" id="KW-1185">Reference proteome</keyword>
<proteinExistence type="predicted"/>
<organism evidence="3 4">
    <name type="scientific">Thermobifida alba</name>
    <name type="common">Thermomonospora alba</name>
    <dbReference type="NCBI Taxonomy" id="53522"/>
    <lineage>
        <taxon>Bacteria</taxon>
        <taxon>Bacillati</taxon>
        <taxon>Actinomycetota</taxon>
        <taxon>Actinomycetes</taxon>
        <taxon>Streptosporangiales</taxon>
        <taxon>Nocardiopsidaceae</taxon>
        <taxon>Thermobifida</taxon>
    </lineage>
</organism>
<gene>
    <name evidence="3" type="ORF">FOF52_20620</name>
</gene>